<feature type="transmembrane region" description="Helical" evidence="12">
    <location>
        <begin position="20"/>
        <end position="42"/>
    </location>
</feature>
<dbReference type="SUPFAM" id="SSF48726">
    <property type="entry name" value="Immunoglobulin"/>
    <property type="match status" value="1"/>
</dbReference>
<evidence type="ECO:0000256" key="9">
    <source>
        <dbReference type="ARBA" id="ARBA00023319"/>
    </source>
</evidence>
<dbReference type="AlphaFoldDB" id="A0A8C2LMT9"/>
<feature type="transmembrane region" description="Helical" evidence="12">
    <location>
        <begin position="208"/>
        <end position="227"/>
    </location>
</feature>
<dbReference type="GO" id="GO:0010669">
    <property type="term" value="P:epithelial structure maintenance"/>
    <property type="evidence" value="ECO:0007669"/>
    <property type="project" value="Ensembl"/>
</dbReference>
<keyword evidence="8" id="KW-1015">Disulfide bond</keyword>
<dbReference type="GO" id="GO:0001889">
    <property type="term" value="P:liver development"/>
    <property type="evidence" value="ECO:0007669"/>
    <property type="project" value="Ensembl"/>
</dbReference>
<dbReference type="GO" id="GO:1904274">
    <property type="term" value="P:tricellular tight junction assembly"/>
    <property type="evidence" value="ECO:0007669"/>
    <property type="project" value="Ensembl"/>
</dbReference>
<dbReference type="GO" id="GO:0060856">
    <property type="term" value="P:establishment of blood-brain barrier"/>
    <property type="evidence" value="ECO:0007669"/>
    <property type="project" value="Ensembl"/>
</dbReference>
<keyword evidence="6 12" id="KW-1133">Transmembrane helix</keyword>
<dbReference type="InterPro" id="IPR003599">
    <property type="entry name" value="Ig_sub"/>
</dbReference>
<proteinExistence type="inferred from homology"/>
<dbReference type="Ensembl" id="ENSCGRT00001010337.1">
    <property type="protein sequence ID" value="ENSCGRP00001006563.1"/>
    <property type="gene ID" value="ENSCGRG00001008877.1"/>
</dbReference>
<dbReference type="InterPro" id="IPR008664">
    <property type="entry name" value="LISCH7"/>
</dbReference>
<evidence type="ECO:0000256" key="5">
    <source>
        <dbReference type="ARBA" id="ARBA00022949"/>
    </source>
</evidence>
<comment type="similarity">
    <text evidence="2">Belongs to the immunoglobulin superfamily. LISCH7 family.</text>
</comment>
<evidence type="ECO:0000256" key="10">
    <source>
        <dbReference type="ARBA" id="ARBA00046288"/>
    </source>
</evidence>
<dbReference type="SMART" id="SM00409">
    <property type="entry name" value="IG"/>
    <property type="match status" value="1"/>
</dbReference>
<evidence type="ECO:0000256" key="1">
    <source>
        <dbReference type="ARBA" id="ARBA00004435"/>
    </source>
</evidence>
<protein>
    <submittedName>
        <fullName evidence="14">Lipolysis stimulated lipoprotein receptor</fullName>
    </submittedName>
</protein>
<dbReference type="GO" id="GO:0012505">
    <property type="term" value="C:endomembrane system"/>
    <property type="evidence" value="ECO:0007669"/>
    <property type="project" value="UniProtKB-SubCell"/>
</dbReference>
<reference evidence="14" key="1">
    <citation type="submission" date="2025-08" db="UniProtKB">
        <authorList>
            <consortium name="Ensembl"/>
        </authorList>
    </citation>
    <scope>IDENTIFICATION</scope>
</reference>
<dbReference type="InterPro" id="IPR036179">
    <property type="entry name" value="Ig-like_dom_sf"/>
</dbReference>
<accession>A0A8C2LMT9</accession>
<feature type="compositionally biased region" description="Basic and acidic residues" evidence="11">
    <location>
        <begin position="491"/>
        <end position="530"/>
    </location>
</feature>
<evidence type="ECO:0000256" key="11">
    <source>
        <dbReference type="SAM" id="MobiDB-lite"/>
    </source>
</evidence>
<dbReference type="GO" id="GO:0005886">
    <property type="term" value="C:plasma membrane"/>
    <property type="evidence" value="ECO:0007669"/>
    <property type="project" value="Ensembl"/>
</dbReference>
<dbReference type="InterPro" id="IPR007110">
    <property type="entry name" value="Ig-like_dom"/>
</dbReference>
<dbReference type="InterPro" id="IPR051874">
    <property type="entry name" value="Ig-like_domain-LISCH7"/>
</dbReference>
<evidence type="ECO:0000256" key="7">
    <source>
        <dbReference type="ARBA" id="ARBA00023136"/>
    </source>
</evidence>
<sequence length="603" mass="67082">MAPAPSAGSGAPGYRRATVFFMWLFLLIYYCPAPASAIQVTVSDPYHVVILFQPVTLPCTYQMSNSLTSPIVIWKYKSFCRDRVADAFSPASVENQINAQLAAGNPGYNPYVECQDSVRTVRVVATKQGNAVTLGDYYQGRRITITGNADLTFEQTAWGDSGVYYCSVVSAQDLDGNNEAYAELIVLGRTSEAPELLPGFRAGPLEDWLFVVVVCLAGLLFFLLLSICWCQCCPHTCCCYVRCPCCPDKCCCPEALYAAGKAATSGVPSIYAPSIYTHLSPAKTPPPPPAMIPMGPTYGRYPGDFDRNSSVGGHSSQVPLLRDVDGSVSSEVRSGYRIQASQQDDSMRVLYYMEKELANFDPSRPGPPNGRVERAMSEVTSLHEDDWRSRPFRGPALPSIRDEEWSHHSPRSPRMWEREPLQEQPGSTESGRSSPPSSGRRGRAYAPPRSRSRDDLYDPHDPRDSPHSRDPYYYDDLRSRDSHANPRSHQRPRDPRDAGPASRDPHYDGRLLEEAIKKKGSGERRRLYREEEQEEGGHYPPAPPPYSETDSQASRERRMKKVSGGPWDSGPPHASPAARKIHTFFFLFLPLQNLALSRESLVV</sequence>
<evidence type="ECO:0000256" key="2">
    <source>
        <dbReference type="ARBA" id="ARBA00009491"/>
    </source>
</evidence>
<evidence type="ECO:0000256" key="4">
    <source>
        <dbReference type="ARBA" id="ARBA00022692"/>
    </source>
</evidence>
<dbReference type="GO" id="GO:0061436">
    <property type="term" value="P:establishment of skin barrier"/>
    <property type="evidence" value="ECO:0007669"/>
    <property type="project" value="Ensembl"/>
</dbReference>
<keyword evidence="4 12" id="KW-0812">Transmembrane</keyword>
<evidence type="ECO:0000256" key="3">
    <source>
        <dbReference type="ARBA" id="ARBA00022427"/>
    </source>
</evidence>
<evidence type="ECO:0000313" key="14">
    <source>
        <dbReference type="Ensembl" id="ENSCGRP00001006563.1"/>
    </source>
</evidence>
<dbReference type="InterPro" id="IPR013783">
    <property type="entry name" value="Ig-like_fold"/>
</dbReference>
<dbReference type="GO" id="GO:0061689">
    <property type="term" value="C:tricellular tight junction"/>
    <property type="evidence" value="ECO:0007669"/>
    <property type="project" value="Ensembl"/>
</dbReference>
<dbReference type="Gene3D" id="2.60.40.10">
    <property type="entry name" value="Immunoglobulins"/>
    <property type="match status" value="1"/>
</dbReference>
<feature type="compositionally biased region" description="Basic and acidic residues" evidence="11">
    <location>
        <begin position="377"/>
        <end position="389"/>
    </location>
</feature>
<reference evidence="14" key="2">
    <citation type="submission" date="2025-09" db="UniProtKB">
        <authorList>
            <consortium name="Ensembl"/>
        </authorList>
    </citation>
    <scope>IDENTIFICATION</scope>
</reference>
<keyword evidence="3" id="KW-0796">Tight junction</keyword>
<dbReference type="PANTHER" id="PTHR15923">
    <property type="entry name" value="TRANSMEMBRANE AND IMMUNOGLOBULIN DOMAIN-CONTAINING PROTEIN"/>
    <property type="match status" value="1"/>
</dbReference>
<dbReference type="Pfam" id="PF05624">
    <property type="entry name" value="LSR"/>
    <property type="match status" value="1"/>
</dbReference>
<dbReference type="PROSITE" id="PS50835">
    <property type="entry name" value="IG_LIKE"/>
    <property type="match status" value="1"/>
</dbReference>
<dbReference type="Proteomes" id="UP000694386">
    <property type="component" value="Unplaced"/>
</dbReference>
<keyword evidence="7 12" id="KW-0472">Membrane</keyword>
<dbReference type="GO" id="GO:0005923">
    <property type="term" value="C:bicellular tight junction"/>
    <property type="evidence" value="ECO:0007669"/>
    <property type="project" value="UniProtKB-SubCell"/>
</dbReference>
<feature type="domain" description="Ig-like" evidence="13">
    <location>
        <begin position="90"/>
        <end position="182"/>
    </location>
</feature>
<evidence type="ECO:0000259" key="13">
    <source>
        <dbReference type="PROSITE" id="PS50835"/>
    </source>
</evidence>
<name>A0A8C2LMT9_CRIGR</name>
<evidence type="ECO:0000256" key="12">
    <source>
        <dbReference type="SAM" id="Phobius"/>
    </source>
</evidence>
<feature type="compositionally biased region" description="Low complexity" evidence="11">
    <location>
        <begin position="425"/>
        <end position="439"/>
    </location>
</feature>
<dbReference type="GO" id="GO:0061833">
    <property type="term" value="P:protein localization to tricellular tight junction"/>
    <property type="evidence" value="ECO:0007669"/>
    <property type="project" value="Ensembl"/>
</dbReference>
<keyword evidence="5" id="KW-0965">Cell junction</keyword>
<organism evidence="14 15">
    <name type="scientific">Cricetulus griseus</name>
    <name type="common">Chinese hamster</name>
    <name type="synonym">Cricetulus barabensis griseus</name>
    <dbReference type="NCBI Taxonomy" id="10029"/>
    <lineage>
        <taxon>Eukaryota</taxon>
        <taxon>Metazoa</taxon>
        <taxon>Chordata</taxon>
        <taxon>Craniata</taxon>
        <taxon>Vertebrata</taxon>
        <taxon>Euteleostomi</taxon>
        <taxon>Mammalia</taxon>
        <taxon>Eutheria</taxon>
        <taxon>Euarchontoglires</taxon>
        <taxon>Glires</taxon>
        <taxon>Rodentia</taxon>
        <taxon>Myomorpha</taxon>
        <taxon>Muroidea</taxon>
        <taxon>Cricetidae</taxon>
        <taxon>Cricetinae</taxon>
        <taxon>Cricetulus</taxon>
    </lineage>
</organism>
<evidence type="ECO:0000256" key="6">
    <source>
        <dbReference type="ARBA" id="ARBA00022989"/>
    </source>
</evidence>
<keyword evidence="9" id="KW-0393">Immunoglobulin domain</keyword>
<comment type="subcellular location">
    <subcellularLocation>
        <location evidence="1">Cell junction</location>
        <location evidence="1">Tight junction</location>
    </subcellularLocation>
    <subcellularLocation>
        <location evidence="10">Endomembrane system</location>
        <topology evidence="10">Single-pass type I membrane protein</topology>
    </subcellularLocation>
</comment>
<evidence type="ECO:0000313" key="15">
    <source>
        <dbReference type="Proteomes" id="UP000694386"/>
    </source>
</evidence>
<dbReference type="PANTHER" id="PTHR15923:SF1">
    <property type="entry name" value="LIPOLYSIS-STIMULATED LIPOPROTEIN RECEPTOR"/>
    <property type="match status" value="1"/>
</dbReference>
<feature type="region of interest" description="Disordered" evidence="11">
    <location>
        <begin position="377"/>
        <end position="575"/>
    </location>
</feature>
<evidence type="ECO:0000256" key="8">
    <source>
        <dbReference type="ARBA" id="ARBA00023157"/>
    </source>
</evidence>
<feature type="compositionally biased region" description="Basic and acidic residues" evidence="11">
    <location>
        <begin position="451"/>
        <end position="484"/>
    </location>
</feature>